<comment type="caution">
    <text evidence="2">The sequence shown here is derived from an EMBL/GenBank/DDBJ whole genome shotgun (WGS) entry which is preliminary data.</text>
</comment>
<dbReference type="Pfam" id="PF00561">
    <property type="entry name" value="Abhydrolase_1"/>
    <property type="match status" value="1"/>
</dbReference>
<dbReference type="AlphaFoldDB" id="A0AA38X569"/>
<sequence>MAPQEISTEFPSTKQRVSVLDSSMAYIDTGAPTLTSPTVVFVHGNPTSSYIWRNIIPHLSPIARCIAPDLVGFGDSGKMPSNTYRVRDHIRYFDAFMETVIGGSRDQNIFLVVQDWGSALGLNWASHNEERVAGLTFMEFLLAGRKLEDLRGAATIFRDFRTGDVGRRLIIDENVFVETILAKVGVARGLTEAEMSHYRAPFLDPADREPIYRFPNEIPFDGHPADVAELVEAYFVWLKTTSVPKLMFWGDPGAIVSVEMAEELAGQMKNVKSVGISPGRHYLQEDDPHLIGRVTKEFVEQVWTAKKK</sequence>
<dbReference type="Gene3D" id="3.40.50.1820">
    <property type="entry name" value="alpha/beta hydrolase"/>
    <property type="match status" value="1"/>
</dbReference>
<dbReference type="Proteomes" id="UP001172673">
    <property type="component" value="Unassembled WGS sequence"/>
</dbReference>
<dbReference type="InterPro" id="IPR000639">
    <property type="entry name" value="Epox_hydrolase-like"/>
</dbReference>
<dbReference type="NCBIfam" id="NF002938">
    <property type="entry name" value="PRK03592.1"/>
    <property type="match status" value="1"/>
</dbReference>
<evidence type="ECO:0000259" key="1">
    <source>
        <dbReference type="Pfam" id="PF00561"/>
    </source>
</evidence>
<keyword evidence="3" id="KW-1185">Reference proteome</keyword>
<name>A0AA38X569_9EURO</name>
<dbReference type="InterPro" id="IPR050266">
    <property type="entry name" value="AB_hydrolase_sf"/>
</dbReference>
<dbReference type="SUPFAM" id="SSF53474">
    <property type="entry name" value="alpha/beta-Hydrolases"/>
    <property type="match status" value="1"/>
</dbReference>
<dbReference type="InterPro" id="IPR029058">
    <property type="entry name" value="AB_hydrolase_fold"/>
</dbReference>
<reference evidence="2" key="1">
    <citation type="submission" date="2022-10" db="EMBL/GenBank/DDBJ databases">
        <title>Culturing micro-colonial fungi from biological soil crusts in the Mojave desert and describing Neophaeococcomyces mojavensis, and introducing the new genera and species Taxawa tesnikishii.</title>
        <authorList>
            <person name="Kurbessoian T."/>
            <person name="Stajich J.E."/>
        </authorList>
    </citation>
    <scope>NUCLEOTIDE SEQUENCE</scope>
    <source>
        <strain evidence="2">TK_41</strain>
    </source>
</reference>
<dbReference type="EMBL" id="JAPDRK010000013">
    <property type="protein sequence ID" value="KAJ9606990.1"/>
    <property type="molecule type" value="Genomic_DNA"/>
</dbReference>
<gene>
    <name evidence="2" type="ORF">H2200_009001</name>
</gene>
<feature type="domain" description="AB hydrolase-1" evidence="1">
    <location>
        <begin position="37"/>
        <end position="288"/>
    </location>
</feature>
<evidence type="ECO:0000313" key="2">
    <source>
        <dbReference type="EMBL" id="KAJ9606990.1"/>
    </source>
</evidence>
<dbReference type="PRINTS" id="PR00412">
    <property type="entry name" value="EPOXHYDRLASE"/>
</dbReference>
<organism evidence="2 3">
    <name type="scientific">Cladophialophora chaetospira</name>
    <dbReference type="NCBI Taxonomy" id="386627"/>
    <lineage>
        <taxon>Eukaryota</taxon>
        <taxon>Fungi</taxon>
        <taxon>Dikarya</taxon>
        <taxon>Ascomycota</taxon>
        <taxon>Pezizomycotina</taxon>
        <taxon>Eurotiomycetes</taxon>
        <taxon>Chaetothyriomycetidae</taxon>
        <taxon>Chaetothyriales</taxon>
        <taxon>Herpotrichiellaceae</taxon>
        <taxon>Cladophialophora</taxon>
    </lineage>
</organism>
<dbReference type="GO" id="GO:0046464">
    <property type="term" value="P:acylglycerol catabolic process"/>
    <property type="evidence" value="ECO:0007669"/>
    <property type="project" value="TreeGrafter"/>
</dbReference>
<dbReference type="GO" id="GO:0016020">
    <property type="term" value="C:membrane"/>
    <property type="evidence" value="ECO:0007669"/>
    <property type="project" value="TreeGrafter"/>
</dbReference>
<protein>
    <recommendedName>
        <fullName evidence="1">AB hydrolase-1 domain-containing protein</fullName>
    </recommendedName>
</protein>
<dbReference type="InterPro" id="IPR000073">
    <property type="entry name" value="AB_hydrolase_1"/>
</dbReference>
<evidence type="ECO:0000313" key="3">
    <source>
        <dbReference type="Proteomes" id="UP001172673"/>
    </source>
</evidence>
<accession>A0AA38X569</accession>
<dbReference type="GO" id="GO:0047372">
    <property type="term" value="F:monoacylglycerol lipase activity"/>
    <property type="evidence" value="ECO:0007669"/>
    <property type="project" value="TreeGrafter"/>
</dbReference>
<proteinExistence type="predicted"/>
<dbReference type="PANTHER" id="PTHR43798">
    <property type="entry name" value="MONOACYLGLYCEROL LIPASE"/>
    <property type="match status" value="1"/>
</dbReference>
<dbReference type="PANTHER" id="PTHR43798:SF33">
    <property type="entry name" value="HYDROLASE, PUTATIVE (AFU_ORTHOLOGUE AFUA_2G14860)-RELATED"/>
    <property type="match status" value="1"/>
</dbReference>